<evidence type="ECO:0000259" key="2">
    <source>
        <dbReference type="PROSITE" id="PS50837"/>
    </source>
</evidence>
<dbReference type="EMBL" id="JAHBAY010000005">
    <property type="protein sequence ID" value="MBT0770199.1"/>
    <property type="molecule type" value="Genomic_DNA"/>
</dbReference>
<sequence length="474" mass="49187">MLADGEPLGLDRLLPPLLPTREHGLRAVPAPGSPPLPRLHVPVGVAAEPAHGLCLADLGGHTLVLGQAGSGRGSTLGTLVAGLALTHSPETVQVYCLTGGADGEDPVADLAALPHVGAVVDASDRAAAIALLQHLGRRPDQDVDVYLVADCPSHLAALGPELVATADAAPGREVHLLLAADSLEQVPAPLRTWFTTRVELDVEPDVKLDVEPGAGPGRAGSGRVIGLDGKARAFTGVVTRIGVEAPGTGPGDARRHLAAEVARHWAPRPPAPEVAGLSSSTSPKDRPGTSTALRVRLGLDGPDGRPMTHDFGRHRALIVRGPAGSGKTALLRDLATELVRDRTPAQVRILLVDYRAGLIDAVDEKYLLGHAFHPGALQDLIDGTLWALAGRGGDAAWRGPRLYVLVDDHVHAANDEDIWAPVLRHLEADHDAGVHLVLAEAAGQPDVTQDDEISSITLSQALGEIGAAVVDLGQ</sequence>
<gene>
    <name evidence="3" type="ORF">KIH74_14760</name>
</gene>
<dbReference type="InterPro" id="IPR002543">
    <property type="entry name" value="FtsK_dom"/>
</dbReference>
<evidence type="ECO:0000256" key="1">
    <source>
        <dbReference type="SAM" id="MobiDB-lite"/>
    </source>
</evidence>
<dbReference type="PROSITE" id="PS50837">
    <property type="entry name" value="NACHT"/>
    <property type="match status" value="1"/>
</dbReference>
<dbReference type="Gene3D" id="3.40.50.300">
    <property type="entry name" value="P-loop containing nucleotide triphosphate hydrolases"/>
    <property type="match status" value="2"/>
</dbReference>
<evidence type="ECO:0000313" key="4">
    <source>
        <dbReference type="Proteomes" id="UP001197247"/>
    </source>
</evidence>
<dbReference type="InterPro" id="IPR007111">
    <property type="entry name" value="NACHT_NTPase"/>
</dbReference>
<proteinExistence type="predicted"/>
<organism evidence="3 4">
    <name type="scientific">Kineosporia corallincola</name>
    <dbReference type="NCBI Taxonomy" id="2835133"/>
    <lineage>
        <taxon>Bacteria</taxon>
        <taxon>Bacillati</taxon>
        <taxon>Actinomycetota</taxon>
        <taxon>Actinomycetes</taxon>
        <taxon>Kineosporiales</taxon>
        <taxon>Kineosporiaceae</taxon>
        <taxon>Kineosporia</taxon>
    </lineage>
</organism>
<comment type="caution">
    <text evidence="3">The sequence shown here is derived from an EMBL/GenBank/DDBJ whole genome shotgun (WGS) entry which is preliminary data.</text>
</comment>
<dbReference type="RefSeq" id="WP_214156489.1">
    <property type="nucleotide sequence ID" value="NZ_JAHBAY010000005.1"/>
</dbReference>
<dbReference type="Proteomes" id="UP001197247">
    <property type="component" value="Unassembled WGS sequence"/>
</dbReference>
<name>A0ABS5TKT4_9ACTN</name>
<reference evidence="3 4" key="1">
    <citation type="submission" date="2021-05" db="EMBL/GenBank/DDBJ databases">
        <title>Kineosporia and Streptomyces sp. nov. two new marine actinobacteria isolated from Coral.</title>
        <authorList>
            <person name="Buangrab K."/>
            <person name="Sutthacheep M."/>
            <person name="Yeemin T."/>
            <person name="Harunari E."/>
            <person name="Igarashi Y."/>
            <person name="Kanchanasin P."/>
            <person name="Tanasupawat S."/>
            <person name="Phongsopitanun W."/>
        </authorList>
    </citation>
    <scope>NUCLEOTIDE SEQUENCE [LARGE SCALE GENOMIC DNA]</scope>
    <source>
        <strain evidence="3 4">J2-2</strain>
    </source>
</reference>
<feature type="region of interest" description="Disordered" evidence="1">
    <location>
        <begin position="264"/>
        <end position="290"/>
    </location>
</feature>
<accession>A0ABS5TKT4</accession>
<evidence type="ECO:0000313" key="3">
    <source>
        <dbReference type="EMBL" id="MBT0770199.1"/>
    </source>
</evidence>
<dbReference type="Pfam" id="PF01580">
    <property type="entry name" value="FtsK_SpoIIIE"/>
    <property type="match status" value="2"/>
</dbReference>
<feature type="compositionally biased region" description="Polar residues" evidence="1">
    <location>
        <begin position="277"/>
        <end position="290"/>
    </location>
</feature>
<dbReference type="SUPFAM" id="SSF52540">
    <property type="entry name" value="P-loop containing nucleoside triphosphate hydrolases"/>
    <property type="match status" value="2"/>
</dbReference>
<keyword evidence="4" id="KW-1185">Reference proteome</keyword>
<protein>
    <recommendedName>
        <fullName evidence="2">NACHT domain-containing protein</fullName>
    </recommendedName>
</protein>
<dbReference type="InterPro" id="IPR027417">
    <property type="entry name" value="P-loop_NTPase"/>
</dbReference>
<feature type="domain" description="NACHT" evidence="2">
    <location>
        <begin position="315"/>
        <end position="352"/>
    </location>
</feature>